<dbReference type="AlphaFoldDB" id="A0A1P8WDD4"/>
<dbReference type="CDD" id="cd04301">
    <property type="entry name" value="NAT_SF"/>
    <property type="match status" value="1"/>
</dbReference>
<dbReference type="Pfam" id="PF00583">
    <property type="entry name" value="Acetyltransf_1"/>
    <property type="match status" value="2"/>
</dbReference>
<dbReference type="PANTHER" id="PTHR43877">
    <property type="entry name" value="AMINOALKYLPHOSPHONATE N-ACETYLTRANSFERASE-RELATED-RELATED"/>
    <property type="match status" value="1"/>
</dbReference>
<dbReference type="EMBL" id="CP017641">
    <property type="protein sequence ID" value="APZ92073.1"/>
    <property type="molecule type" value="Genomic_DNA"/>
</dbReference>
<gene>
    <name evidence="4" type="ORF">Fuma_01677</name>
</gene>
<evidence type="ECO:0000259" key="3">
    <source>
        <dbReference type="PROSITE" id="PS51186"/>
    </source>
</evidence>
<keyword evidence="5" id="KW-1185">Reference proteome</keyword>
<proteinExistence type="predicted"/>
<evidence type="ECO:0000256" key="2">
    <source>
        <dbReference type="ARBA" id="ARBA00023315"/>
    </source>
</evidence>
<dbReference type="PANTHER" id="PTHR43877:SF1">
    <property type="entry name" value="ACETYLTRANSFERASE"/>
    <property type="match status" value="1"/>
</dbReference>
<dbReference type="KEGG" id="fmr:Fuma_01677"/>
<dbReference type="InterPro" id="IPR050832">
    <property type="entry name" value="Bact_Acetyltransf"/>
</dbReference>
<dbReference type="STRING" id="1891926.Fuma_01677"/>
<feature type="domain" description="N-acetyltransferase" evidence="3">
    <location>
        <begin position="2"/>
        <end position="179"/>
    </location>
</feature>
<reference evidence="4 5" key="1">
    <citation type="journal article" date="2016" name="Front. Microbiol.">
        <title>Fuerstia marisgermanicae gen. nov., sp. nov., an Unusual Member of the Phylum Planctomycetes from the German Wadden Sea.</title>
        <authorList>
            <person name="Kohn T."/>
            <person name="Heuer A."/>
            <person name="Jogler M."/>
            <person name="Vollmers J."/>
            <person name="Boedeker C."/>
            <person name="Bunk B."/>
            <person name="Rast P."/>
            <person name="Borchert D."/>
            <person name="Glockner I."/>
            <person name="Freese H.M."/>
            <person name="Klenk H.P."/>
            <person name="Overmann J."/>
            <person name="Kaster A.K."/>
            <person name="Rohde M."/>
            <person name="Wiegand S."/>
            <person name="Jogler C."/>
        </authorList>
    </citation>
    <scope>NUCLEOTIDE SEQUENCE [LARGE SCALE GENOMIC DNA]</scope>
    <source>
        <strain evidence="4 5">NH11</strain>
    </source>
</reference>
<evidence type="ECO:0000313" key="5">
    <source>
        <dbReference type="Proteomes" id="UP000187735"/>
    </source>
</evidence>
<name>A0A1P8WDD4_9PLAN</name>
<keyword evidence="2" id="KW-0012">Acyltransferase</keyword>
<dbReference type="InterPro" id="IPR000182">
    <property type="entry name" value="GNAT_dom"/>
</dbReference>
<evidence type="ECO:0000313" key="4">
    <source>
        <dbReference type="EMBL" id="APZ92073.1"/>
    </source>
</evidence>
<dbReference type="Gene3D" id="3.40.630.30">
    <property type="match status" value="2"/>
</dbReference>
<dbReference type="RefSeq" id="WP_077023737.1">
    <property type="nucleotide sequence ID" value="NZ_CP017641.1"/>
</dbReference>
<dbReference type="OrthoDB" id="241885at2"/>
<evidence type="ECO:0000256" key="1">
    <source>
        <dbReference type="ARBA" id="ARBA00022679"/>
    </source>
</evidence>
<dbReference type="Proteomes" id="UP000187735">
    <property type="component" value="Chromosome"/>
</dbReference>
<dbReference type="InterPro" id="IPR016181">
    <property type="entry name" value="Acyl_CoA_acyltransferase"/>
</dbReference>
<protein>
    <submittedName>
        <fullName evidence="4">Putative acetyltransferase</fullName>
    </submittedName>
</protein>
<accession>A0A1P8WDD4</accession>
<dbReference type="PROSITE" id="PS51186">
    <property type="entry name" value="GNAT"/>
    <property type="match status" value="2"/>
</dbReference>
<keyword evidence="1 4" id="KW-0808">Transferase</keyword>
<dbReference type="GO" id="GO:0016747">
    <property type="term" value="F:acyltransferase activity, transferring groups other than amino-acyl groups"/>
    <property type="evidence" value="ECO:0007669"/>
    <property type="project" value="InterPro"/>
</dbReference>
<feature type="domain" description="N-acetyltransferase" evidence="3">
    <location>
        <begin position="182"/>
        <end position="321"/>
    </location>
</feature>
<dbReference type="SUPFAM" id="SSF55729">
    <property type="entry name" value="Acyl-CoA N-acyltransferases (Nat)"/>
    <property type="match status" value="2"/>
</dbReference>
<sequence length="327" mass="37146">MVQFRTFHNRDTPGILKLWHASKLGPSAAEGFPCDILELFVFSQPFFDRNGFIVATEDDRIVAFVHAGFRSNESGSDLDYTQGVISGLVVHPDFRGQGLGRQLVGQAEEYLARKGARVVVAGAGLDGNGFYNGIYGGLQASGLSKATVPWDEFYEALGYQPDQNIFVFHRDLTMGRDPISSRLIRHRRRLNLVITDRVRDLSWWWHVRFGHLDALRFELQERHNEEIVASGQIVGLDVYVPKWGVRAVGMRDIYVPENQRRNGYGLSLVLEICRRLREQSIQLIEAQVDSNNEAAQQMFLAANFEHVQELVTYRRELTPAEPQAQND</sequence>
<organism evidence="4 5">
    <name type="scientific">Fuerstiella marisgermanici</name>
    <dbReference type="NCBI Taxonomy" id="1891926"/>
    <lineage>
        <taxon>Bacteria</taxon>
        <taxon>Pseudomonadati</taxon>
        <taxon>Planctomycetota</taxon>
        <taxon>Planctomycetia</taxon>
        <taxon>Planctomycetales</taxon>
        <taxon>Planctomycetaceae</taxon>
        <taxon>Fuerstiella</taxon>
    </lineage>
</organism>